<evidence type="ECO:0000256" key="2">
    <source>
        <dbReference type="SAM" id="MobiDB-lite"/>
    </source>
</evidence>
<dbReference type="PANTHER" id="PTHR31956">
    <property type="entry name" value="NON-SPECIFIC PHOSPHOLIPASE C4-RELATED"/>
    <property type="match status" value="1"/>
</dbReference>
<dbReference type="GO" id="GO:0009395">
    <property type="term" value="P:phospholipid catabolic process"/>
    <property type="evidence" value="ECO:0007669"/>
    <property type="project" value="TreeGrafter"/>
</dbReference>
<dbReference type="Gene3D" id="3.40.720.10">
    <property type="entry name" value="Alkaline Phosphatase, subunit A"/>
    <property type="match status" value="2"/>
</dbReference>
<evidence type="ECO:0000256" key="1">
    <source>
        <dbReference type="ARBA" id="ARBA00022801"/>
    </source>
</evidence>
<dbReference type="InterPro" id="IPR017850">
    <property type="entry name" value="Alkaline_phosphatase_core_sf"/>
</dbReference>
<keyword evidence="1" id="KW-0378">Hydrolase</keyword>
<dbReference type="Pfam" id="PF04185">
    <property type="entry name" value="Phosphoesterase"/>
    <property type="match status" value="1"/>
</dbReference>
<keyword evidence="4" id="KW-1185">Reference proteome</keyword>
<dbReference type="AlphaFoldDB" id="A0AAD5UJL6"/>
<evidence type="ECO:0000313" key="4">
    <source>
        <dbReference type="Proteomes" id="UP001210925"/>
    </source>
</evidence>
<feature type="region of interest" description="Disordered" evidence="2">
    <location>
        <begin position="256"/>
        <end position="276"/>
    </location>
</feature>
<sequence>MLISALVAQAYGHNVQNIVHLMLENRAFDTMFGYLTHNPEIDNLVGKNPFCNYIDPYNANSGTVCTAPNQVDSTPISPDHEYKDVTAQIYGSYYYNSPQYPLPPVAPMNGFAYQAAVGAYRGTSLNQIQQVMASYDPYYIPIQSTLAAEFTIFDRWFAAIPGPTQPNRISAHCTTTGGQYSNAQNRILGNGCRTIFEDLQDAGLTWMDYYEEEPSLLFLKNLRGPMVTRSRGMEDFYEAAQKGELPNYTFLEPNYGELPGNKGKEDDGHPGGGSMHNTEALIKRIYETLRNSPQWETTLFMITYDEHGGYFDHVPPPRAPNPDGITAYDDKDSSIFYSFDRLGVRVPVTLISPWVPRGAVVHEPYGPQQDSQFTHASIASTIRSIFRLNSPPLSAREAWAGNFESVLLDTPRTDCPNYLPPVNMNRF</sequence>
<proteinExistence type="predicted"/>
<gene>
    <name evidence="3" type="ORF">HK103_001969</name>
</gene>
<evidence type="ECO:0008006" key="5">
    <source>
        <dbReference type="Google" id="ProtNLM"/>
    </source>
</evidence>
<comment type="caution">
    <text evidence="3">The sequence shown here is derived from an EMBL/GenBank/DDBJ whole genome shotgun (WGS) entry which is preliminary data.</text>
</comment>
<reference evidence="3" key="1">
    <citation type="submission" date="2020-05" db="EMBL/GenBank/DDBJ databases">
        <title>Phylogenomic resolution of chytrid fungi.</title>
        <authorList>
            <person name="Stajich J.E."/>
            <person name="Amses K."/>
            <person name="Simmons R."/>
            <person name="Seto K."/>
            <person name="Myers J."/>
            <person name="Bonds A."/>
            <person name="Quandt C.A."/>
            <person name="Barry K."/>
            <person name="Liu P."/>
            <person name="Grigoriev I."/>
            <person name="Longcore J.E."/>
            <person name="James T.Y."/>
        </authorList>
    </citation>
    <scope>NUCLEOTIDE SEQUENCE</scope>
    <source>
        <strain evidence="3">PLAUS21</strain>
    </source>
</reference>
<dbReference type="InterPro" id="IPR007312">
    <property type="entry name" value="Phosphoesterase"/>
</dbReference>
<dbReference type="PANTHER" id="PTHR31956:SF1">
    <property type="entry name" value="NON-SPECIFIC PHOSPHOLIPASE C1"/>
    <property type="match status" value="1"/>
</dbReference>
<dbReference type="SUPFAM" id="SSF53649">
    <property type="entry name" value="Alkaline phosphatase-like"/>
    <property type="match status" value="1"/>
</dbReference>
<dbReference type="GO" id="GO:0042578">
    <property type="term" value="F:phosphoric ester hydrolase activity"/>
    <property type="evidence" value="ECO:0007669"/>
    <property type="project" value="UniProtKB-ARBA"/>
</dbReference>
<dbReference type="EMBL" id="JADGKB010000016">
    <property type="protein sequence ID" value="KAJ3259708.1"/>
    <property type="molecule type" value="Genomic_DNA"/>
</dbReference>
<organism evidence="3 4">
    <name type="scientific">Boothiomyces macroporosus</name>
    <dbReference type="NCBI Taxonomy" id="261099"/>
    <lineage>
        <taxon>Eukaryota</taxon>
        <taxon>Fungi</taxon>
        <taxon>Fungi incertae sedis</taxon>
        <taxon>Chytridiomycota</taxon>
        <taxon>Chytridiomycota incertae sedis</taxon>
        <taxon>Chytridiomycetes</taxon>
        <taxon>Rhizophydiales</taxon>
        <taxon>Terramycetaceae</taxon>
        <taxon>Boothiomyces</taxon>
    </lineage>
</organism>
<name>A0AAD5UJL6_9FUNG</name>
<protein>
    <recommendedName>
        <fullName evidence="5">Phosphoesterase</fullName>
    </recommendedName>
</protein>
<dbReference type="Proteomes" id="UP001210925">
    <property type="component" value="Unassembled WGS sequence"/>
</dbReference>
<evidence type="ECO:0000313" key="3">
    <source>
        <dbReference type="EMBL" id="KAJ3259708.1"/>
    </source>
</evidence>
<accession>A0AAD5UJL6</accession>